<dbReference type="AlphaFoldDB" id="A0AAW0GTU8"/>
<dbReference type="Proteomes" id="UP001385951">
    <property type="component" value="Unassembled WGS sequence"/>
</dbReference>
<keyword evidence="3 10" id="KW-0653">Protein transport</keyword>
<dbReference type="GO" id="GO:0005102">
    <property type="term" value="F:signaling receptor binding"/>
    <property type="evidence" value="ECO:0007669"/>
    <property type="project" value="TreeGrafter"/>
</dbReference>
<evidence type="ECO:0000256" key="7">
    <source>
        <dbReference type="ARBA" id="ARBA00029502"/>
    </source>
</evidence>
<keyword evidence="14" id="KW-1185">Reference proteome</keyword>
<keyword evidence="5 10" id="KW-0472">Membrane</keyword>
<name>A0AAW0GTU8_9APHY</name>
<accession>A0AAW0GTU8</accession>
<protein>
    <recommendedName>
        <fullName evidence="7 10">Peroxisomal membrane protein PEX14</fullName>
    </recommendedName>
    <alternativeName>
        <fullName evidence="8 10">Peroxin-14</fullName>
    </alternativeName>
</protein>
<feature type="domain" description="Peroxisome membrane anchor protein Pex14p N-terminal" evidence="12">
    <location>
        <begin position="29"/>
        <end position="73"/>
    </location>
</feature>
<dbReference type="InterPro" id="IPR025655">
    <property type="entry name" value="PEX14"/>
</dbReference>
<evidence type="ECO:0000256" key="2">
    <source>
        <dbReference type="ARBA" id="ARBA00022448"/>
    </source>
</evidence>
<evidence type="ECO:0000256" key="5">
    <source>
        <dbReference type="ARBA" id="ARBA00023136"/>
    </source>
</evidence>
<evidence type="ECO:0000256" key="4">
    <source>
        <dbReference type="ARBA" id="ARBA00023010"/>
    </source>
</evidence>
<comment type="similarity">
    <text evidence="1 10">Belongs to the peroxin-14 family.</text>
</comment>
<evidence type="ECO:0000259" key="12">
    <source>
        <dbReference type="Pfam" id="PF04695"/>
    </source>
</evidence>
<comment type="function">
    <text evidence="10">Component of the PEX13-PEX14 docking complex, a translocon channel that specifically mediates the import of peroxisomal cargo proteins bound to PEX5 receptor. The PEX13-PEX14 docking complex forms a large import pore which can be opened to a diameter of about 9 nm. Mechanistically, PEX5 receptor along with cargo proteins associates with the PEX14 subunit of the PEX13-PEX14 docking complex in the cytosol, leading to the insertion of the receptor into the organelle membrane with the concomitant translocation of the cargo into the peroxisome matrix.</text>
</comment>
<reference evidence="13 14" key="1">
    <citation type="submission" date="2022-09" db="EMBL/GenBank/DDBJ databases">
        <authorList>
            <person name="Palmer J.M."/>
        </authorList>
    </citation>
    <scope>NUCLEOTIDE SEQUENCE [LARGE SCALE GENOMIC DNA]</scope>
    <source>
        <strain evidence="13 14">DSM 7382</strain>
    </source>
</reference>
<evidence type="ECO:0000256" key="10">
    <source>
        <dbReference type="RuleBase" id="RU367032"/>
    </source>
</evidence>
<evidence type="ECO:0000256" key="11">
    <source>
        <dbReference type="SAM" id="MobiDB-lite"/>
    </source>
</evidence>
<dbReference type="Pfam" id="PF04695">
    <property type="entry name" value="Pex14_N"/>
    <property type="match status" value="1"/>
</dbReference>
<gene>
    <name evidence="13" type="ORF">QCA50_000004</name>
</gene>
<dbReference type="PANTHER" id="PTHR23058:SF0">
    <property type="entry name" value="PEROXISOMAL MEMBRANE PROTEIN PEX14"/>
    <property type="match status" value="1"/>
</dbReference>
<evidence type="ECO:0000256" key="3">
    <source>
        <dbReference type="ARBA" id="ARBA00022927"/>
    </source>
</evidence>
<dbReference type="InterPro" id="IPR036388">
    <property type="entry name" value="WH-like_DNA-bd_sf"/>
</dbReference>
<evidence type="ECO:0000256" key="6">
    <source>
        <dbReference type="ARBA" id="ARBA00023140"/>
    </source>
</evidence>
<dbReference type="EMBL" id="JASBNA010000001">
    <property type="protein sequence ID" value="KAK7695369.1"/>
    <property type="molecule type" value="Genomic_DNA"/>
</dbReference>
<dbReference type="InterPro" id="IPR006785">
    <property type="entry name" value="Pex14_N"/>
</dbReference>
<evidence type="ECO:0000256" key="8">
    <source>
        <dbReference type="ARBA" id="ARBA00029691"/>
    </source>
</evidence>
<feature type="compositionally biased region" description="Polar residues" evidence="11">
    <location>
        <begin position="1"/>
        <end position="25"/>
    </location>
</feature>
<dbReference type="GO" id="GO:0016560">
    <property type="term" value="P:protein import into peroxisome matrix, docking"/>
    <property type="evidence" value="ECO:0007669"/>
    <property type="project" value="UniProtKB-UniRule"/>
</dbReference>
<comment type="caution">
    <text evidence="13">The sequence shown here is derived from an EMBL/GenBank/DDBJ whole genome shotgun (WGS) entry which is preliminary data.</text>
</comment>
<keyword evidence="4" id="KW-0811">Translocation</keyword>
<proteinExistence type="inferred from homology"/>
<dbReference type="Gene3D" id="1.10.10.10">
    <property type="entry name" value="Winged helix-like DNA-binding domain superfamily/Winged helix DNA-binding domain"/>
    <property type="match status" value="1"/>
</dbReference>
<dbReference type="GO" id="GO:1990429">
    <property type="term" value="C:peroxisomal importomer complex"/>
    <property type="evidence" value="ECO:0007669"/>
    <property type="project" value="TreeGrafter"/>
</dbReference>
<evidence type="ECO:0000313" key="13">
    <source>
        <dbReference type="EMBL" id="KAK7695369.1"/>
    </source>
</evidence>
<comment type="subcellular location">
    <subcellularLocation>
        <location evidence="9 10">Peroxisome membrane</location>
    </subcellularLocation>
</comment>
<sequence>MSEEQTPTNSTPTALSNSPSSTSIAVPNRSDLIQKARAFLQSPQVRNEDYAAKRIFLSEKGLNDIEIDSLLQETVFQPPVVPPRTYPQPPPSNLPNLLIGLARILSWLAGGSAAFLLLYFRYIFPRLSQSFQARLSIRSHQKELLRKLTESLTDLKANQSRTFEVLPEPRLYKEDDKYKDCHSLEDLAPLSEDVRELPATVLLRCSIEDLAAKSEPVTDAAIFAGLESNWPWLQSDEGSGYMETIWNTLHTTPLFAQEQKDDVTLWSYTPPAPTPPTALETSLSTLRATLPPARTSLHPFQHTLQALTDFTGYIASQTYAIPSTLRFSGIGMNTPLPPGEEEVRREIRALKGLVLNRRSFLPSTPKLPSELPTP</sequence>
<organism evidence="13 14">
    <name type="scientific">Cerrena zonata</name>
    <dbReference type="NCBI Taxonomy" id="2478898"/>
    <lineage>
        <taxon>Eukaryota</taxon>
        <taxon>Fungi</taxon>
        <taxon>Dikarya</taxon>
        <taxon>Basidiomycota</taxon>
        <taxon>Agaricomycotina</taxon>
        <taxon>Agaricomycetes</taxon>
        <taxon>Polyporales</taxon>
        <taxon>Cerrenaceae</taxon>
        <taxon>Cerrena</taxon>
    </lineage>
</organism>
<feature type="region of interest" description="Disordered" evidence="11">
    <location>
        <begin position="1"/>
        <end position="26"/>
    </location>
</feature>
<keyword evidence="6 10" id="KW-0576">Peroxisome</keyword>
<evidence type="ECO:0000256" key="9">
    <source>
        <dbReference type="ARBA" id="ARBA00046271"/>
    </source>
</evidence>
<dbReference type="PANTHER" id="PTHR23058">
    <property type="entry name" value="PEROXISOMAL MEMBRANE PROTEIN PEX14"/>
    <property type="match status" value="1"/>
</dbReference>
<evidence type="ECO:0000313" key="14">
    <source>
        <dbReference type="Proteomes" id="UP001385951"/>
    </source>
</evidence>
<evidence type="ECO:0000256" key="1">
    <source>
        <dbReference type="ARBA" id="ARBA00005443"/>
    </source>
</evidence>
<keyword evidence="2 10" id="KW-0813">Transport</keyword>
<dbReference type="GO" id="GO:0005778">
    <property type="term" value="C:peroxisomal membrane"/>
    <property type="evidence" value="ECO:0007669"/>
    <property type="project" value="UniProtKB-SubCell"/>
</dbReference>